<dbReference type="PANTHER" id="PTHR43569:SF2">
    <property type="entry name" value="AMIDOHYDROLASE-RELATED DOMAIN-CONTAINING PROTEIN"/>
    <property type="match status" value="1"/>
</dbReference>
<dbReference type="Pfam" id="PF04909">
    <property type="entry name" value="Amidohydro_2"/>
    <property type="match status" value="1"/>
</dbReference>
<feature type="region of interest" description="Disordered" evidence="2">
    <location>
        <begin position="283"/>
        <end position="305"/>
    </location>
</feature>
<accession>A0A7U3UY62</accession>
<dbReference type="SUPFAM" id="SSF51556">
    <property type="entry name" value="Metallo-dependent hydrolases"/>
    <property type="match status" value="1"/>
</dbReference>
<dbReference type="InterPro" id="IPR006680">
    <property type="entry name" value="Amidohydro-rel"/>
</dbReference>
<evidence type="ECO:0000256" key="2">
    <source>
        <dbReference type="SAM" id="MobiDB-lite"/>
    </source>
</evidence>
<dbReference type="Proteomes" id="UP000595703">
    <property type="component" value="Chromosome"/>
</dbReference>
<reference evidence="4 5" key="1">
    <citation type="journal article" date="2010" name="J. Bacteriol.">
        <title>Biochemical characterization of a novel indole prenyltransferase from Streptomyces sp. SN-593.</title>
        <authorList>
            <person name="Takahashi S."/>
            <person name="Takagi H."/>
            <person name="Toyoda A."/>
            <person name="Uramoto M."/>
            <person name="Nogawa T."/>
            <person name="Ueki M."/>
            <person name="Sakaki Y."/>
            <person name="Osada H."/>
        </authorList>
    </citation>
    <scope>NUCLEOTIDE SEQUENCE [LARGE SCALE GENOMIC DNA]</scope>
    <source>
        <strain evidence="4 5">SN-593</strain>
    </source>
</reference>
<dbReference type="RefSeq" id="WP_202236919.1">
    <property type="nucleotide sequence ID" value="NZ_AP018365.1"/>
</dbReference>
<evidence type="ECO:0000256" key="1">
    <source>
        <dbReference type="ARBA" id="ARBA00038310"/>
    </source>
</evidence>
<organism evidence="4 5">
    <name type="scientific">Actinacidiphila reveromycinica</name>
    <dbReference type="NCBI Taxonomy" id="659352"/>
    <lineage>
        <taxon>Bacteria</taxon>
        <taxon>Bacillati</taxon>
        <taxon>Actinomycetota</taxon>
        <taxon>Actinomycetes</taxon>
        <taxon>Kitasatosporales</taxon>
        <taxon>Streptomycetaceae</taxon>
        <taxon>Actinacidiphila</taxon>
    </lineage>
</organism>
<dbReference type="KEGG" id="arev:RVR_8177"/>
<dbReference type="AlphaFoldDB" id="A0A7U3UY62"/>
<sequence>MIIDSQVHVWRPDAPAHPWPPGARDLPFVHRLDDPLGTGELVGAMDGAGVDMAVLVPPSFAGDSNELVRDAVAGLPDRFLAFGRLPLHRPIGVRELAARRRDFRLTGFRLAFNQDHLRRVLAEGGAGWLWQVCERLDIPVMVLAAGMEDALEEVARAHPGLRITLDHLNLGTRRPTVGRLLPDIARLAGLAACPNVSVKASALPNYLPPGTDPGELAPAVLAALELFGADRVFWGSDLSRLCCPYAEWLDLFRTGLPGLSPAERASLLGDGIARWLGLGEPAAARTGAGPRDTPRETAAEAGGHA</sequence>
<feature type="domain" description="Amidohydrolase-related" evidence="3">
    <location>
        <begin position="3"/>
        <end position="278"/>
    </location>
</feature>
<reference evidence="4 5" key="2">
    <citation type="journal article" date="2011" name="J. Antibiot.">
        <title>Furaquinocins I and J: novel polyketide isoprenoid hybrid compounds from Streptomyces reveromyceticus SN-593.</title>
        <authorList>
            <person name="Panthee S."/>
            <person name="Takahashi S."/>
            <person name="Takagi H."/>
            <person name="Nogawa T."/>
            <person name="Oowada E."/>
            <person name="Uramoto M."/>
            <person name="Osada H."/>
        </authorList>
    </citation>
    <scope>NUCLEOTIDE SEQUENCE [LARGE SCALE GENOMIC DNA]</scope>
    <source>
        <strain evidence="4 5">SN-593</strain>
    </source>
</reference>
<keyword evidence="5" id="KW-1185">Reference proteome</keyword>
<evidence type="ECO:0000313" key="5">
    <source>
        <dbReference type="Proteomes" id="UP000595703"/>
    </source>
</evidence>
<dbReference type="GO" id="GO:0016787">
    <property type="term" value="F:hydrolase activity"/>
    <property type="evidence" value="ECO:0007669"/>
    <property type="project" value="InterPro"/>
</dbReference>
<reference evidence="4 5" key="3">
    <citation type="journal article" date="2011" name="Nat. Chem. Biol.">
        <title>Reveromycin A biosynthesis uses RevG and RevJ for stereospecific spiroacetal formation.</title>
        <authorList>
            <person name="Takahashi S."/>
            <person name="Toyoda A."/>
            <person name="Sekiyama Y."/>
            <person name="Takagi H."/>
            <person name="Nogawa T."/>
            <person name="Uramoto M."/>
            <person name="Suzuki R."/>
            <person name="Koshino H."/>
            <person name="Kumano T."/>
            <person name="Panthee S."/>
            <person name="Dairi T."/>
            <person name="Ishikawa J."/>
            <person name="Ikeda H."/>
            <person name="Sakaki Y."/>
            <person name="Osada H."/>
        </authorList>
    </citation>
    <scope>NUCLEOTIDE SEQUENCE [LARGE SCALE GENOMIC DNA]</scope>
    <source>
        <strain evidence="4 5">SN-593</strain>
    </source>
</reference>
<dbReference type="Gene3D" id="3.20.20.140">
    <property type="entry name" value="Metal-dependent hydrolases"/>
    <property type="match status" value="1"/>
</dbReference>
<dbReference type="InterPro" id="IPR052350">
    <property type="entry name" value="Metallo-dep_Lactonases"/>
</dbReference>
<dbReference type="EMBL" id="AP018365">
    <property type="protein sequence ID" value="BBB00962.1"/>
    <property type="molecule type" value="Genomic_DNA"/>
</dbReference>
<reference evidence="4 5" key="4">
    <citation type="journal article" date="2020" name="Sci. Rep.">
        <title>beta-carboline chemical signals induce reveromycin production through a LuxR family regulator in Streptomyces sp. SN-593.</title>
        <authorList>
            <person name="Panthee S."/>
            <person name="Kito N."/>
            <person name="Hayashi T."/>
            <person name="Shimizu T."/>
            <person name="Ishikawa J."/>
            <person name="Hamamoto H."/>
            <person name="Osada H."/>
            <person name="Takahashi S."/>
        </authorList>
    </citation>
    <scope>NUCLEOTIDE SEQUENCE [LARGE SCALE GENOMIC DNA]</scope>
    <source>
        <strain evidence="4 5">SN-593</strain>
    </source>
</reference>
<name>A0A7U3UY62_9ACTN</name>
<evidence type="ECO:0000313" key="4">
    <source>
        <dbReference type="EMBL" id="BBB00962.1"/>
    </source>
</evidence>
<dbReference type="InterPro" id="IPR032466">
    <property type="entry name" value="Metal_Hydrolase"/>
</dbReference>
<dbReference type="PANTHER" id="PTHR43569">
    <property type="entry name" value="AMIDOHYDROLASE"/>
    <property type="match status" value="1"/>
</dbReference>
<comment type="similarity">
    <text evidence="1">Belongs to the metallo-dependent hydrolases superfamily.</text>
</comment>
<protein>
    <recommendedName>
        <fullName evidence="3">Amidohydrolase-related domain-containing protein</fullName>
    </recommendedName>
</protein>
<proteinExistence type="inferred from homology"/>
<evidence type="ECO:0000259" key="3">
    <source>
        <dbReference type="Pfam" id="PF04909"/>
    </source>
</evidence>
<gene>
    <name evidence="4" type="ORF">RVR_8177</name>
</gene>